<evidence type="ECO:0000313" key="1">
    <source>
        <dbReference type="EMBL" id="KAF9764230.1"/>
    </source>
</evidence>
<sequence>MPLDGNSQNLTTNKSTALEDVIIGKISPKTVFYYGRIVDKNKGSRMHLDSLNPVVLSVLPPLFKFKRFINETLYNQAISRIKTSTRYTDTVKIYYDGSYTIQSNIRVDKPKTMLFIHLPNKPCDIMVACYTTEHSKDSQGILETLEREIVEGKTSEYIIQCIKATKECGSTAYEVHVDVLKNSVIKNLIFDLFEDTHCRKKIEEEIDI</sequence>
<dbReference type="Proteomes" id="UP000740883">
    <property type="component" value="Unassembled WGS sequence"/>
</dbReference>
<protein>
    <submittedName>
        <fullName evidence="1">Uncharacterized protein</fullName>
    </submittedName>
</protein>
<gene>
    <name evidence="1" type="ORF">NGRA_0727</name>
</gene>
<proteinExistence type="predicted"/>
<reference evidence="1 2" key="1">
    <citation type="journal article" date="2020" name="Genome Biol. Evol.">
        <title>Comparative genomics of strictly vertically transmitted, feminizing microsporidia endosymbionts of amphipod crustaceans.</title>
        <authorList>
            <person name="Cormier A."/>
            <person name="Chebbi M.A."/>
            <person name="Giraud I."/>
            <person name="Wattier R."/>
            <person name="Teixeira M."/>
            <person name="Gilbert C."/>
            <person name="Rigaud T."/>
            <person name="Cordaux R."/>
        </authorList>
    </citation>
    <scope>NUCLEOTIDE SEQUENCE [LARGE SCALE GENOMIC DNA]</scope>
    <source>
        <strain evidence="1 2">Ou3-Ou53</strain>
    </source>
</reference>
<organism evidence="1 2">
    <name type="scientific">Nosema granulosis</name>
    <dbReference type="NCBI Taxonomy" id="83296"/>
    <lineage>
        <taxon>Eukaryota</taxon>
        <taxon>Fungi</taxon>
        <taxon>Fungi incertae sedis</taxon>
        <taxon>Microsporidia</taxon>
        <taxon>Nosematidae</taxon>
        <taxon>Nosema</taxon>
    </lineage>
</organism>
<accession>A0A9P6H0W0</accession>
<keyword evidence="2" id="KW-1185">Reference proteome</keyword>
<dbReference type="OrthoDB" id="10460151at2759"/>
<comment type="caution">
    <text evidence="1">The sequence shown here is derived from an EMBL/GenBank/DDBJ whole genome shotgun (WGS) entry which is preliminary data.</text>
</comment>
<name>A0A9P6H0W0_9MICR</name>
<dbReference type="EMBL" id="SBJO01000031">
    <property type="protein sequence ID" value="KAF9764230.1"/>
    <property type="molecule type" value="Genomic_DNA"/>
</dbReference>
<evidence type="ECO:0000313" key="2">
    <source>
        <dbReference type="Proteomes" id="UP000740883"/>
    </source>
</evidence>
<dbReference type="AlphaFoldDB" id="A0A9P6H0W0"/>